<reference evidence="1" key="1">
    <citation type="submission" date="2025-08" db="UniProtKB">
        <authorList>
            <consortium name="RefSeq"/>
        </authorList>
    </citation>
    <scope>IDENTIFICATION</scope>
</reference>
<dbReference type="PANTHER" id="PTHR20898:SF0">
    <property type="entry name" value="DAEDALUS ON 3-RELATED"/>
    <property type="match status" value="1"/>
</dbReference>
<dbReference type="InterPro" id="IPR010512">
    <property type="entry name" value="DUF1091"/>
</dbReference>
<proteinExistence type="predicted"/>
<gene>
    <name evidence="1" type="primary">LOC108052747</name>
</gene>
<organism evidence="1">
    <name type="scientific">Drosophila rhopaloa</name>
    <name type="common">Fruit fly</name>
    <dbReference type="NCBI Taxonomy" id="1041015"/>
    <lineage>
        <taxon>Eukaryota</taxon>
        <taxon>Metazoa</taxon>
        <taxon>Ecdysozoa</taxon>
        <taxon>Arthropoda</taxon>
        <taxon>Hexapoda</taxon>
        <taxon>Insecta</taxon>
        <taxon>Pterygota</taxon>
        <taxon>Neoptera</taxon>
        <taxon>Endopterygota</taxon>
        <taxon>Diptera</taxon>
        <taxon>Brachycera</taxon>
        <taxon>Muscomorpha</taxon>
        <taxon>Ephydroidea</taxon>
        <taxon>Drosophilidae</taxon>
        <taxon>Drosophila</taxon>
        <taxon>Sophophora</taxon>
    </lineage>
</organism>
<dbReference type="OrthoDB" id="7840513at2759"/>
<sequence length="201" mass="23526">MYLKAYSTFEFTNVICTSMEESFSTFEYCYLKSVNRTYKYGSLKVKLLKLPIHKIKVNFALYQRLNGYKPFLYNVSVDACKFLLNQKSSPVTAFIFNLFAPYSNMNHRCPFDHDIIVDKVPYSYINYQLTKILPFPEGDYGFYSIWYADGIKRATVNVYGTLSYPSRCSCQRSILQFIIIVIDIFEWLQWLNRGKRGGGAH</sequence>
<dbReference type="RefSeq" id="XP_016990711.2">
    <property type="nucleotide sequence ID" value="XM_017135222.2"/>
</dbReference>
<dbReference type="Pfam" id="PF06477">
    <property type="entry name" value="DUF1091"/>
    <property type="match status" value="1"/>
</dbReference>
<protein>
    <submittedName>
        <fullName evidence="1">Uncharacterized protein LOC108052747</fullName>
    </submittedName>
</protein>
<dbReference type="GeneID" id="108052747"/>
<dbReference type="RefSeq" id="XP_016990711.1">
    <property type="nucleotide sequence ID" value="XM_017135222.1"/>
</dbReference>
<dbReference type="SMART" id="SM00697">
    <property type="entry name" value="DM8"/>
    <property type="match status" value="1"/>
</dbReference>
<dbReference type="AlphaFoldDB" id="A0A6P4FZV7"/>
<evidence type="ECO:0000313" key="1">
    <source>
        <dbReference type="RefSeq" id="XP_016990711.1"/>
    </source>
</evidence>
<accession>A0A6P4FZV7</accession>
<name>A0A6P4FZV7_DRORH</name>
<dbReference type="PANTHER" id="PTHR20898">
    <property type="entry name" value="DAEDALUS ON 3-RELATED-RELATED"/>
    <property type="match status" value="1"/>
</dbReference>